<comment type="caution">
    <text evidence="2">The sequence shown here is derived from an EMBL/GenBank/DDBJ whole genome shotgun (WGS) entry which is preliminary data.</text>
</comment>
<dbReference type="STRING" id="180088.A0A1J8QFF6"/>
<keyword evidence="1" id="KW-0472">Membrane</keyword>
<evidence type="ECO:0000256" key="1">
    <source>
        <dbReference type="SAM" id="Phobius"/>
    </source>
</evidence>
<organism evidence="2 3">
    <name type="scientific">Rhizopogon vesiculosus</name>
    <dbReference type="NCBI Taxonomy" id="180088"/>
    <lineage>
        <taxon>Eukaryota</taxon>
        <taxon>Fungi</taxon>
        <taxon>Dikarya</taxon>
        <taxon>Basidiomycota</taxon>
        <taxon>Agaricomycotina</taxon>
        <taxon>Agaricomycetes</taxon>
        <taxon>Agaricomycetidae</taxon>
        <taxon>Boletales</taxon>
        <taxon>Suillineae</taxon>
        <taxon>Rhizopogonaceae</taxon>
        <taxon>Rhizopogon</taxon>
    </lineage>
</organism>
<evidence type="ECO:0000313" key="3">
    <source>
        <dbReference type="Proteomes" id="UP000183567"/>
    </source>
</evidence>
<proteinExistence type="predicted"/>
<keyword evidence="1" id="KW-1133">Transmembrane helix</keyword>
<keyword evidence="3" id="KW-1185">Reference proteome</keyword>
<dbReference type="OrthoDB" id="3159957at2759"/>
<evidence type="ECO:0000313" key="2">
    <source>
        <dbReference type="EMBL" id="OJA12337.1"/>
    </source>
</evidence>
<feature type="transmembrane region" description="Helical" evidence="1">
    <location>
        <begin position="59"/>
        <end position="78"/>
    </location>
</feature>
<protein>
    <submittedName>
        <fullName evidence="2">Uncharacterized protein</fullName>
    </submittedName>
</protein>
<feature type="transmembrane region" description="Helical" evidence="1">
    <location>
        <begin position="85"/>
        <end position="106"/>
    </location>
</feature>
<dbReference type="EMBL" id="LVVM01004691">
    <property type="protein sequence ID" value="OJA12337.1"/>
    <property type="molecule type" value="Genomic_DNA"/>
</dbReference>
<dbReference type="AlphaFoldDB" id="A0A1J8QFF6"/>
<reference evidence="2 3" key="1">
    <citation type="submission" date="2016-03" db="EMBL/GenBank/DDBJ databases">
        <title>Comparative genomics of the ectomycorrhizal sister species Rhizopogon vinicolor and Rhizopogon vesiculosus (Basidiomycota: Boletales) reveals a divergence of the mating type B locus.</title>
        <authorList>
            <person name="Mujic A.B."/>
            <person name="Kuo A."/>
            <person name="Tritt A."/>
            <person name="Lipzen A."/>
            <person name="Chen C."/>
            <person name="Johnson J."/>
            <person name="Sharma A."/>
            <person name="Barry K."/>
            <person name="Grigoriev I.V."/>
            <person name="Spatafora J.W."/>
        </authorList>
    </citation>
    <scope>NUCLEOTIDE SEQUENCE [LARGE SCALE GENOMIC DNA]</scope>
    <source>
        <strain evidence="2 3">AM-OR11-056</strain>
    </source>
</reference>
<dbReference type="Pfam" id="PF16015">
    <property type="entry name" value="Promethin"/>
    <property type="match status" value="1"/>
</dbReference>
<keyword evidence="1" id="KW-0812">Transmembrane</keyword>
<feature type="transmembrane region" description="Helical" evidence="1">
    <location>
        <begin position="112"/>
        <end position="139"/>
    </location>
</feature>
<sequence>MDENRPTAGSSLTTGLDDLASYLEKSSEVVQEYTDIIEHNFARPALDQMSEYFQALPTMTWFTVTLTLFTAMSILPVMSFIGISVFVVCGSMFLALMFVFVVVVVVETVFATVLLLALGGILLFSFVLTTAGAMAYLVFRLGQHLQTHGSSGITEWVQETRRHFTSAKPVVDNNDSDTSGVLVACGTNGKTKIEDGSPSRGI</sequence>
<dbReference type="Proteomes" id="UP000183567">
    <property type="component" value="Unassembled WGS sequence"/>
</dbReference>
<gene>
    <name evidence="2" type="ORF">AZE42_02789</name>
</gene>
<name>A0A1J8QFF6_9AGAM</name>
<accession>A0A1J8QFF6</accession>